<keyword evidence="7" id="KW-0347">Helicase</keyword>
<dbReference type="InterPro" id="IPR054712">
    <property type="entry name" value="Cas3-like_dom"/>
</dbReference>
<feature type="domain" description="HD Cas3-type" evidence="12">
    <location>
        <begin position="4"/>
        <end position="193"/>
    </location>
</feature>
<evidence type="ECO:0000313" key="13">
    <source>
        <dbReference type="EMBL" id="BBG26019.1"/>
    </source>
</evidence>
<evidence type="ECO:0000256" key="5">
    <source>
        <dbReference type="ARBA" id="ARBA00022741"/>
    </source>
</evidence>
<dbReference type="GO" id="GO:0003676">
    <property type="term" value="F:nucleic acid binding"/>
    <property type="evidence" value="ECO:0007669"/>
    <property type="project" value="InterPro"/>
</dbReference>
<dbReference type="Proteomes" id="UP000325030">
    <property type="component" value="Chromosome"/>
</dbReference>
<dbReference type="PROSITE" id="PS51643">
    <property type="entry name" value="HD_CAS3"/>
    <property type="match status" value="1"/>
</dbReference>
<dbReference type="CDD" id="cd09641">
    <property type="entry name" value="Cas3''_I"/>
    <property type="match status" value="1"/>
</dbReference>
<gene>
    <name evidence="13" type="ORF">IC007_0524</name>
</gene>
<keyword evidence="3" id="KW-0540">Nuclease</keyword>
<evidence type="ECO:0000256" key="3">
    <source>
        <dbReference type="ARBA" id="ARBA00022722"/>
    </source>
</evidence>
<evidence type="ECO:0000259" key="10">
    <source>
        <dbReference type="PROSITE" id="PS51192"/>
    </source>
</evidence>
<dbReference type="CDD" id="cd17930">
    <property type="entry name" value="DEXHc_cas3"/>
    <property type="match status" value="1"/>
</dbReference>
<dbReference type="Gene3D" id="1.10.3210.30">
    <property type="match status" value="1"/>
</dbReference>
<keyword evidence="8" id="KW-0067">ATP-binding</keyword>
<dbReference type="SMART" id="SM00487">
    <property type="entry name" value="DEXDc"/>
    <property type="match status" value="1"/>
</dbReference>
<dbReference type="GO" id="GO:0004518">
    <property type="term" value="F:nuclease activity"/>
    <property type="evidence" value="ECO:0007669"/>
    <property type="project" value="UniProtKB-KW"/>
</dbReference>
<sequence length="721" mass="82817">MEFKSHPDKMLLTHLREVGDNAESLAPPNLKVAAYIAGSHHDLGKYTKFFQSHLNGGKSKCSDHAGISSLYAFNTARRQGLGDLLSFFVMDAVKSHHGKLRGVDSMRRWLSTLKDSLEEGDEACLPLQQEEVERNAGETSALKYSPTLHMDLSDTVKEAWKVTHRLLDSRHPWGEYFLGALLFSCLIDADKHSASGNEFSSFSPMSVEEVFKFHDSLTSDNPMKERREILYNAVKSWERKGRIAGIISPTGTGKTISGILTAVKEERRVVYSLPFISIVEQNFDVANAIFPDKVLKFHHMSFPDSSEDEYMSAEDKLLMAESWDYPMVVTTFEGLLATLLSNRNVNLKRLHSLYGSVVILDEVQAIPADKWALVREVLEEASNSLDVHFILMTATMPALLRPDEVLDPLKGMEPNRVEVEFEDREVTPEEIGREVLDHADKSVMVELNTIASAERVADYLKGKVEVEFLSTHVTPWDRKRRIEEMKERLNRGDPFVLVTTQVVEAGVDVDFPVVFRDLGPLDSVIQAAGRCNRNSRLEKGKVFVRRVRREGKATDFNLVYGKFTEEVTLRVMKGNFCEKDFREMLDTYYRELERVRNLKDQSLEVEEKARLLSYDEIKFSLIKEEPKYTVMVLESDEAVRRLDNLRKALNIKGYERRNIKGYERRVEVKKWRALSEEFMVKVWEKPNLEEDKRLEVFISGKEMYDEVKGFSVKEREETLLW</sequence>
<organism evidence="13 14">
    <name type="scientific">Sulfuracidifex tepidarius</name>
    <dbReference type="NCBI Taxonomy" id="1294262"/>
    <lineage>
        <taxon>Archaea</taxon>
        <taxon>Thermoproteota</taxon>
        <taxon>Thermoprotei</taxon>
        <taxon>Sulfolobales</taxon>
        <taxon>Sulfolobaceae</taxon>
        <taxon>Sulfuracidifex</taxon>
    </lineage>
</organism>
<dbReference type="GO" id="GO:0140097">
    <property type="term" value="F:catalytic activity, acting on DNA"/>
    <property type="evidence" value="ECO:0007669"/>
    <property type="project" value="UniProtKB-ARBA"/>
</dbReference>
<keyword evidence="5" id="KW-0547">Nucleotide-binding</keyword>
<evidence type="ECO:0000256" key="7">
    <source>
        <dbReference type="ARBA" id="ARBA00022806"/>
    </source>
</evidence>
<dbReference type="NCBIfam" id="TIGR01596">
    <property type="entry name" value="cas3_HD"/>
    <property type="match status" value="1"/>
</dbReference>
<reference evidence="14" key="1">
    <citation type="submission" date="2018-09" db="EMBL/GenBank/DDBJ databases">
        <title>Complete Genome Sequencing of Sulfolobus sp. JCM 16834.</title>
        <authorList>
            <person name="Kato S."/>
            <person name="Itoh T."/>
            <person name="Ohkuma M."/>
        </authorList>
    </citation>
    <scope>NUCLEOTIDE SEQUENCE [LARGE SCALE GENOMIC DNA]</scope>
    <source>
        <strain evidence="14">IC-007</strain>
    </source>
</reference>
<dbReference type="GeneID" id="41716983"/>
<dbReference type="GO" id="GO:0046872">
    <property type="term" value="F:metal ion binding"/>
    <property type="evidence" value="ECO:0007669"/>
    <property type="project" value="UniProtKB-KW"/>
</dbReference>
<evidence type="ECO:0000256" key="8">
    <source>
        <dbReference type="ARBA" id="ARBA00022840"/>
    </source>
</evidence>
<dbReference type="RefSeq" id="WP_149564676.1">
    <property type="nucleotide sequence ID" value="NZ_AP018930.1"/>
</dbReference>
<dbReference type="InterPro" id="IPR038257">
    <property type="entry name" value="CRISPR-assoc_Cas3_HD_sf"/>
</dbReference>
<keyword evidence="6" id="KW-0378">Hydrolase</keyword>
<evidence type="ECO:0000256" key="2">
    <source>
        <dbReference type="ARBA" id="ARBA00009046"/>
    </source>
</evidence>
<dbReference type="PROSITE" id="PS51194">
    <property type="entry name" value="HELICASE_CTER"/>
    <property type="match status" value="1"/>
</dbReference>
<dbReference type="InterPro" id="IPR001650">
    <property type="entry name" value="Helicase_C-like"/>
</dbReference>
<evidence type="ECO:0000256" key="4">
    <source>
        <dbReference type="ARBA" id="ARBA00022723"/>
    </source>
</evidence>
<dbReference type="InterPro" id="IPR011545">
    <property type="entry name" value="DEAD/DEAH_box_helicase_dom"/>
</dbReference>
<comment type="similarity">
    <text evidence="1">In the N-terminal section; belongs to the CRISPR-associated nuclease Cas3-HD family.</text>
</comment>
<dbReference type="AlphaFoldDB" id="A0A510E0K6"/>
<accession>A0A510E0K6</accession>
<dbReference type="PROSITE" id="PS51192">
    <property type="entry name" value="HELICASE_ATP_BIND_1"/>
    <property type="match status" value="1"/>
</dbReference>
<evidence type="ECO:0000256" key="9">
    <source>
        <dbReference type="ARBA" id="ARBA00023118"/>
    </source>
</evidence>
<dbReference type="InterPro" id="IPR027417">
    <property type="entry name" value="P-loop_NTPase"/>
</dbReference>
<evidence type="ECO:0000259" key="12">
    <source>
        <dbReference type="PROSITE" id="PS51643"/>
    </source>
</evidence>
<evidence type="ECO:0000259" key="11">
    <source>
        <dbReference type="PROSITE" id="PS51194"/>
    </source>
</evidence>
<feature type="domain" description="Helicase C-terminal" evidence="11">
    <location>
        <begin position="427"/>
        <end position="596"/>
    </location>
</feature>
<feature type="domain" description="Helicase ATP-binding" evidence="10">
    <location>
        <begin position="235"/>
        <end position="414"/>
    </location>
</feature>
<dbReference type="SUPFAM" id="SSF52540">
    <property type="entry name" value="P-loop containing nucleoside triphosphate hydrolases"/>
    <property type="match status" value="1"/>
</dbReference>
<dbReference type="Pfam" id="PF22590">
    <property type="entry name" value="Cas3-like_C_2"/>
    <property type="match status" value="1"/>
</dbReference>
<dbReference type="SUPFAM" id="SSF109604">
    <property type="entry name" value="HD-domain/PDEase-like"/>
    <property type="match status" value="1"/>
</dbReference>
<keyword evidence="4" id="KW-0479">Metal-binding</keyword>
<dbReference type="GO" id="GO:0016787">
    <property type="term" value="F:hydrolase activity"/>
    <property type="evidence" value="ECO:0007669"/>
    <property type="project" value="UniProtKB-KW"/>
</dbReference>
<protein>
    <submittedName>
        <fullName evidence="13">CRISPR-associated nuclease/helicase Cas3</fullName>
    </submittedName>
</protein>
<dbReference type="GO" id="GO:0004386">
    <property type="term" value="F:helicase activity"/>
    <property type="evidence" value="ECO:0007669"/>
    <property type="project" value="UniProtKB-KW"/>
</dbReference>
<keyword evidence="9" id="KW-0051">Antiviral defense</keyword>
<evidence type="ECO:0000313" key="14">
    <source>
        <dbReference type="Proteomes" id="UP000325030"/>
    </source>
</evidence>
<dbReference type="SMART" id="SM00490">
    <property type="entry name" value="HELICc"/>
    <property type="match status" value="1"/>
</dbReference>
<dbReference type="GO" id="GO:0051607">
    <property type="term" value="P:defense response to virus"/>
    <property type="evidence" value="ECO:0007669"/>
    <property type="project" value="UniProtKB-KW"/>
</dbReference>
<dbReference type="InterPro" id="IPR006474">
    <property type="entry name" value="Helicase_Cas3_CRISPR-ass_core"/>
</dbReference>
<dbReference type="InterPro" id="IPR006483">
    <property type="entry name" value="CRISPR-assoc_Cas3_HD"/>
</dbReference>
<proteinExistence type="inferred from homology"/>
<name>A0A510E0K6_9CREN</name>
<evidence type="ECO:0000256" key="6">
    <source>
        <dbReference type="ARBA" id="ARBA00022801"/>
    </source>
</evidence>
<dbReference type="EMBL" id="AP018930">
    <property type="protein sequence ID" value="BBG26019.1"/>
    <property type="molecule type" value="Genomic_DNA"/>
</dbReference>
<dbReference type="NCBIfam" id="TIGR01587">
    <property type="entry name" value="cas3_core"/>
    <property type="match status" value="1"/>
</dbReference>
<dbReference type="GO" id="GO:0005524">
    <property type="term" value="F:ATP binding"/>
    <property type="evidence" value="ECO:0007669"/>
    <property type="project" value="UniProtKB-KW"/>
</dbReference>
<comment type="similarity">
    <text evidence="2">In the central section; belongs to the CRISPR-associated helicase Cas3 family.</text>
</comment>
<dbReference type="Gene3D" id="3.40.50.300">
    <property type="entry name" value="P-loop containing nucleotide triphosphate hydrolases"/>
    <property type="match status" value="2"/>
</dbReference>
<dbReference type="InterPro" id="IPR014001">
    <property type="entry name" value="Helicase_ATP-bd"/>
</dbReference>
<dbReference type="Pfam" id="PF00270">
    <property type="entry name" value="DEAD"/>
    <property type="match status" value="1"/>
</dbReference>
<evidence type="ECO:0000256" key="1">
    <source>
        <dbReference type="ARBA" id="ARBA00006847"/>
    </source>
</evidence>